<evidence type="ECO:0000259" key="14">
    <source>
        <dbReference type="Pfam" id="PF02096"/>
    </source>
</evidence>
<dbReference type="GO" id="GO:0005886">
    <property type="term" value="C:plasma membrane"/>
    <property type="evidence" value="ECO:0007669"/>
    <property type="project" value="TreeGrafter"/>
</dbReference>
<accession>A0A8J3YB34</accession>
<evidence type="ECO:0000256" key="3">
    <source>
        <dbReference type="ARBA" id="ARBA00015325"/>
    </source>
</evidence>
<evidence type="ECO:0000256" key="12">
    <source>
        <dbReference type="RuleBase" id="RU003945"/>
    </source>
</evidence>
<feature type="transmembrane region" description="Helical" evidence="13">
    <location>
        <begin position="28"/>
        <end position="50"/>
    </location>
</feature>
<evidence type="ECO:0000256" key="10">
    <source>
        <dbReference type="ARBA" id="ARBA00033245"/>
    </source>
</evidence>
<evidence type="ECO:0000256" key="6">
    <source>
        <dbReference type="ARBA" id="ARBA00023136"/>
    </source>
</evidence>
<dbReference type="PANTHER" id="PTHR12428:SF65">
    <property type="entry name" value="CYTOCHROME C OXIDASE ASSEMBLY PROTEIN COX18, MITOCHONDRIAL"/>
    <property type="match status" value="1"/>
</dbReference>
<dbReference type="NCBIfam" id="TIGR03592">
    <property type="entry name" value="yidC_oxa1_cterm"/>
    <property type="match status" value="1"/>
</dbReference>
<keyword evidence="6 13" id="KW-0472">Membrane</keyword>
<feature type="transmembrane region" description="Helical" evidence="13">
    <location>
        <begin position="132"/>
        <end position="151"/>
    </location>
</feature>
<proteinExistence type="inferred from homology"/>
<feature type="domain" description="Membrane insertase YidC/Oxa/ALB C-terminal" evidence="14">
    <location>
        <begin position="29"/>
        <end position="209"/>
    </location>
</feature>
<evidence type="ECO:0000313" key="15">
    <source>
        <dbReference type="EMBL" id="GIJ05431.1"/>
    </source>
</evidence>
<evidence type="ECO:0000256" key="8">
    <source>
        <dbReference type="ARBA" id="ARBA00026028"/>
    </source>
</evidence>
<dbReference type="PANTHER" id="PTHR12428">
    <property type="entry name" value="OXA1"/>
    <property type="match status" value="1"/>
</dbReference>
<dbReference type="InterPro" id="IPR028055">
    <property type="entry name" value="YidC/Oxa/ALB_C"/>
</dbReference>
<comment type="caution">
    <text evidence="15">The sequence shown here is derived from an EMBL/GenBank/DDBJ whole genome shotgun (WGS) entry which is preliminary data.</text>
</comment>
<comment type="subcellular location">
    <subcellularLocation>
        <location evidence="1 12">Membrane</location>
        <topology evidence="1 12">Multi-pass membrane protein</topology>
    </subcellularLocation>
</comment>
<name>A0A8J3YB34_9ACTN</name>
<evidence type="ECO:0000313" key="16">
    <source>
        <dbReference type="Proteomes" id="UP000652013"/>
    </source>
</evidence>
<dbReference type="GO" id="GO:0051205">
    <property type="term" value="P:protein insertion into membrane"/>
    <property type="evidence" value="ECO:0007669"/>
    <property type="project" value="TreeGrafter"/>
</dbReference>
<sequence length="220" mass="22532">MSIPVLDDVVAAVSPLIESLSHLTGGPAAAIVLCTAALRLALLPLTLAAVRGERARAALAPRAAELRRAHADDPARYAAELTALHRDAGVSLFAGVLPMLAQAPFLLLWYRIFSTGLLSGTLLGAPLSAHLTAAPLAFLPLVAVLVALGVVTAWRSRRVAAATGNPPPPALIAALPLLSAVTALFLPLAAALYLTTTVAWSTGESFALRRGLPARSAPAG</sequence>
<dbReference type="InterPro" id="IPR001708">
    <property type="entry name" value="YidC/ALB3/OXA1/COX18"/>
</dbReference>
<feature type="transmembrane region" description="Helical" evidence="13">
    <location>
        <begin position="171"/>
        <end position="194"/>
    </location>
</feature>
<evidence type="ECO:0000256" key="13">
    <source>
        <dbReference type="SAM" id="Phobius"/>
    </source>
</evidence>
<keyword evidence="5 13" id="KW-1133">Transmembrane helix</keyword>
<evidence type="ECO:0000256" key="5">
    <source>
        <dbReference type="ARBA" id="ARBA00022989"/>
    </source>
</evidence>
<organism evidence="15 16">
    <name type="scientific">Spirilliplanes yamanashiensis</name>
    <dbReference type="NCBI Taxonomy" id="42233"/>
    <lineage>
        <taxon>Bacteria</taxon>
        <taxon>Bacillati</taxon>
        <taxon>Actinomycetota</taxon>
        <taxon>Actinomycetes</taxon>
        <taxon>Micromonosporales</taxon>
        <taxon>Micromonosporaceae</taxon>
        <taxon>Spirilliplanes</taxon>
    </lineage>
</organism>
<evidence type="ECO:0000256" key="11">
    <source>
        <dbReference type="ARBA" id="ARBA00033342"/>
    </source>
</evidence>
<evidence type="ECO:0000256" key="1">
    <source>
        <dbReference type="ARBA" id="ARBA00004141"/>
    </source>
</evidence>
<evidence type="ECO:0000256" key="9">
    <source>
        <dbReference type="ARBA" id="ARBA00031538"/>
    </source>
</evidence>
<comment type="function">
    <text evidence="7">Required for the insertion and/or proper folding and/or complex formation of integral membrane proteins into the membrane. Involved in integration of membrane proteins that insert both dependently and independently of the Sec translocase complex, as well as at least some lipoproteins. Aids folding of multispanning membrane proteins.</text>
</comment>
<dbReference type="Pfam" id="PF02096">
    <property type="entry name" value="60KD_IMP"/>
    <property type="match status" value="1"/>
</dbReference>
<reference evidence="15" key="1">
    <citation type="submission" date="2021-01" db="EMBL/GenBank/DDBJ databases">
        <title>Whole genome shotgun sequence of Spirilliplanes yamanashiensis NBRC 15828.</title>
        <authorList>
            <person name="Komaki H."/>
            <person name="Tamura T."/>
        </authorList>
    </citation>
    <scope>NUCLEOTIDE SEQUENCE</scope>
    <source>
        <strain evidence="15">NBRC 15828</strain>
    </source>
</reference>
<evidence type="ECO:0000256" key="7">
    <source>
        <dbReference type="ARBA" id="ARBA00025034"/>
    </source>
</evidence>
<dbReference type="GO" id="GO:0032977">
    <property type="term" value="F:membrane insertase activity"/>
    <property type="evidence" value="ECO:0007669"/>
    <property type="project" value="InterPro"/>
</dbReference>
<protein>
    <recommendedName>
        <fullName evidence="3">Membrane protein insertase YidC</fullName>
    </recommendedName>
    <alternativeName>
        <fullName evidence="11">Foldase YidC</fullName>
    </alternativeName>
    <alternativeName>
        <fullName evidence="10">Membrane integrase YidC</fullName>
    </alternativeName>
    <alternativeName>
        <fullName evidence="9">Membrane protein YidC</fullName>
    </alternativeName>
</protein>
<dbReference type="AlphaFoldDB" id="A0A8J3YB34"/>
<dbReference type="EMBL" id="BOOY01000033">
    <property type="protein sequence ID" value="GIJ05431.1"/>
    <property type="molecule type" value="Genomic_DNA"/>
</dbReference>
<dbReference type="Proteomes" id="UP000652013">
    <property type="component" value="Unassembled WGS sequence"/>
</dbReference>
<keyword evidence="4 12" id="KW-0812">Transmembrane</keyword>
<feature type="transmembrane region" description="Helical" evidence="13">
    <location>
        <begin position="90"/>
        <end position="112"/>
    </location>
</feature>
<evidence type="ECO:0000256" key="2">
    <source>
        <dbReference type="ARBA" id="ARBA00010527"/>
    </source>
</evidence>
<dbReference type="RefSeq" id="WP_203940643.1">
    <property type="nucleotide sequence ID" value="NZ_BAAAGJ010000005.1"/>
</dbReference>
<evidence type="ECO:0000256" key="4">
    <source>
        <dbReference type="ARBA" id="ARBA00022692"/>
    </source>
</evidence>
<comment type="similarity">
    <text evidence="2">Belongs to the OXA1/ALB3/YidC family. Type 1 subfamily.</text>
</comment>
<keyword evidence="16" id="KW-1185">Reference proteome</keyword>
<comment type="subunit">
    <text evidence="8">Interacts with the Sec translocase complex via SecD. Specifically interacts with transmembrane segments of nascent integral membrane proteins during membrane integration.</text>
</comment>
<gene>
    <name evidence="15" type="ORF">Sya03_47830</name>
</gene>